<sequence length="115" mass="11957">MNVPNPPDSPQPDPRGSRWLGFGLFWLILVGGGMVSGIIVSAAGMLFHGLGLAYGLAGLLPWIAPLVLAIWLANKGKTRTAQGIAFGFLSLFAVGLLLVAACFGILALGGFGNWH</sequence>
<dbReference type="EMBL" id="CP041742">
    <property type="protein sequence ID" value="QDQ72864.1"/>
    <property type="molecule type" value="Genomic_DNA"/>
</dbReference>
<reference evidence="2 3" key="1">
    <citation type="submission" date="2019-07" db="EMBL/GenBank/DDBJ databases">
        <title>Lysobacter weifangensis sp. nov., isolated from bensulfuron-methyl contaminated farmland soil.</title>
        <authorList>
            <person name="Zhao H."/>
        </authorList>
    </citation>
    <scope>NUCLEOTIDE SEQUENCE [LARGE SCALE GENOMIC DNA]</scope>
    <source>
        <strain evidence="2 3">CC-Bw-6</strain>
    </source>
</reference>
<keyword evidence="3" id="KW-1185">Reference proteome</keyword>
<dbReference type="Proteomes" id="UP000315891">
    <property type="component" value="Chromosome"/>
</dbReference>
<evidence type="ECO:0000256" key="1">
    <source>
        <dbReference type="SAM" id="Phobius"/>
    </source>
</evidence>
<accession>A0A516V2X5</accession>
<evidence type="ECO:0000313" key="2">
    <source>
        <dbReference type="EMBL" id="QDQ72864.1"/>
    </source>
</evidence>
<feature type="transmembrane region" description="Helical" evidence="1">
    <location>
        <begin position="53"/>
        <end position="73"/>
    </location>
</feature>
<feature type="transmembrane region" description="Helical" evidence="1">
    <location>
        <begin position="85"/>
        <end position="111"/>
    </location>
</feature>
<dbReference type="RefSeq" id="WP_143878378.1">
    <property type="nucleotide sequence ID" value="NZ_BAABLZ010000002.1"/>
</dbReference>
<keyword evidence="1" id="KW-1133">Transmembrane helix</keyword>
<dbReference type="AlphaFoldDB" id="A0A516V2X5"/>
<keyword evidence="1" id="KW-0472">Membrane</keyword>
<proteinExistence type="predicted"/>
<name>A0A516V2X5_9GAMM</name>
<gene>
    <name evidence="2" type="ORF">FNZ56_02720</name>
</gene>
<protein>
    <submittedName>
        <fullName evidence="2">Uncharacterized protein</fullName>
    </submittedName>
</protein>
<evidence type="ECO:0000313" key="3">
    <source>
        <dbReference type="Proteomes" id="UP000315891"/>
    </source>
</evidence>
<keyword evidence="1" id="KW-0812">Transmembrane</keyword>
<organism evidence="2 3">
    <name type="scientific">Pseudoluteimonas lycopersici</name>
    <dbReference type="NCBI Taxonomy" id="1324796"/>
    <lineage>
        <taxon>Bacteria</taxon>
        <taxon>Pseudomonadati</taxon>
        <taxon>Pseudomonadota</taxon>
        <taxon>Gammaproteobacteria</taxon>
        <taxon>Lysobacterales</taxon>
        <taxon>Lysobacteraceae</taxon>
        <taxon>Pseudoluteimonas</taxon>
    </lineage>
</organism>
<feature type="transmembrane region" description="Helical" evidence="1">
    <location>
        <begin position="24"/>
        <end position="47"/>
    </location>
</feature>